<comment type="function">
    <text evidence="2">CRISPR (clustered regularly interspaced short palindromic repeat) is an adaptive immune system that provides protection against mobile genetic elements (viruses, transposable elements and conjugative plasmids). CRISPR clusters contain spacers, sequences complementary to antecedent mobile elements, and target invading nucleic acids. CRISPR clusters are transcribed and processed into CRISPR RNA (crRNA).</text>
</comment>
<dbReference type="EMBL" id="CP102453">
    <property type="protein sequence ID" value="UUX32773.1"/>
    <property type="molecule type" value="Genomic_DNA"/>
</dbReference>
<keyword evidence="2" id="KW-0378">Hydrolase</keyword>
<evidence type="ECO:0000256" key="2">
    <source>
        <dbReference type="PIRNR" id="PIRNR029950"/>
    </source>
</evidence>
<dbReference type="RefSeq" id="WP_313792272.1">
    <property type="nucleotide sequence ID" value="NZ_CP102453.1"/>
</dbReference>
<dbReference type="PIRSF" id="PIRSF029950">
    <property type="entry name" value="Cas_CT1134"/>
    <property type="match status" value="1"/>
</dbReference>
<dbReference type="Gene3D" id="3.30.70.2660">
    <property type="match status" value="1"/>
</dbReference>
<accession>A0ABY5P2W3</accession>
<dbReference type="InterPro" id="IPR013422">
    <property type="entry name" value="CRISPR-assoc_prot_Cas5_N"/>
</dbReference>
<keyword evidence="4" id="KW-1185">Reference proteome</keyword>
<dbReference type="Pfam" id="PF09704">
    <property type="entry name" value="Cas_Cas5d"/>
    <property type="match status" value="1"/>
</dbReference>
<keyword evidence="2" id="KW-0694">RNA-binding</keyword>
<dbReference type="Proteomes" id="UP001315967">
    <property type="component" value="Chromosome"/>
</dbReference>
<dbReference type="NCBIfam" id="TIGR02593">
    <property type="entry name" value="CRISPR_cas5"/>
    <property type="match status" value="1"/>
</dbReference>
<organism evidence="3 4">
    <name type="scientific">Fundicoccus culcitae</name>
    <dbReference type="NCBI Taxonomy" id="2969821"/>
    <lineage>
        <taxon>Bacteria</taxon>
        <taxon>Bacillati</taxon>
        <taxon>Bacillota</taxon>
        <taxon>Bacilli</taxon>
        <taxon>Lactobacillales</taxon>
        <taxon>Aerococcaceae</taxon>
        <taxon>Fundicoccus</taxon>
    </lineage>
</organism>
<evidence type="ECO:0000313" key="3">
    <source>
        <dbReference type="EMBL" id="UUX32773.1"/>
    </source>
</evidence>
<keyword evidence="2" id="KW-0255">Endonuclease</keyword>
<evidence type="ECO:0000256" key="1">
    <source>
        <dbReference type="ARBA" id="ARBA00023118"/>
    </source>
</evidence>
<sequence length="241" mass="27994">MEEFKSENYYYRLYGDYALFTDPQVRGGGEKFTYQVPTFQSIVGITEQIYWKPTLKHIIDEVVVINEIITEPMGIRPVTKDGTANDLSYYTYLRDVEYFIKGHFVWSEQRENLKSDRNEKKHQAIFNRSLARGGRRDLFLGTRECVAFVEPITQEEYLSVNSFYKNQKLSLGLMYHSLSYPSDHGRNELIANYDNCVMNSGVIKFSTPKETSIHYTINDYSIKDFSMGLNLKSVDEEGGIL</sequence>
<keyword evidence="1 2" id="KW-0051">Antiviral defense</keyword>
<protein>
    <recommendedName>
        <fullName evidence="2">pre-crRNA processing endonuclease</fullName>
        <ecNumber evidence="2">3.1.-.-</ecNumber>
    </recommendedName>
</protein>
<comment type="similarity">
    <text evidence="2">Belongs to the CRISPR-associated protein Cas5 family. Subtype I-C/Dvulg subfamily.</text>
</comment>
<gene>
    <name evidence="3" type="primary">cas5c</name>
    <name evidence="3" type="ORF">NRE15_07525</name>
</gene>
<name>A0ABY5P2W3_9LACT</name>
<dbReference type="InterPro" id="IPR021124">
    <property type="entry name" value="CRISPR-assoc_prot_Cas5"/>
</dbReference>
<dbReference type="NCBIfam" id="TIGR01876">
    <property type="entry name" value="cas_Cas5d"/>
    <property type="match status" value="1"/>
</dbReference>
<reference evidence="3 4" key="1">
    <citation type="submission" date="2022-08" db="EMBL/GenBank/DDBJ databases">
        <title>Aerococcaceae sp. nov isolated from spoiled eye mask.</title>
        <authorList>
            <person name="Zhou G."/>
            <person name="Xie X.-B."/>
            <person name="Shi Q.-S."/>
            <person name="Wang Y.-S."/>
            <person name="Wen X."/>
            <person name="Peng H."/>
            <person name="Yang X.-J."/>
            <person name="Tao H.-B."/>
            <person name="Huang X.-M."/>
        </authorList>
    </citation>
    <scope>NUCLEOTIDE SEQUENCE [LARGE SCALE GENOMIC DNA]</scope>
    <source>
        <strain evidence="4">DM20194951</strain>
    </source>
</reference>
<keyword evidence="2" id="KW-0540">Nuclease</keyword>
<evidence type="ECO:0000313" key="4">
    <source>
        <dbReference type="Proteomes" id="UP001315967"/>
    </source>
</evidence>
<dbReference type="InterPro" id="IPR010155">
    <property type="entry name" value="CRISPR-assoc_prot_Cas5d"/>
</dbReference>
<proteinExistence type="inferred from homology"/>
<dbReference type="EC" id="3.1.-.-" evidence="2"/>